<dbReference type="PANTHER" id="PTHR39472:SF1">
    <property type="entry name" value="EXPRESSED PROTEIN"/>
    <property type="match status" value="1"/>
</dbReference>
<keyword evidence="5" id="KW-1185">Reference proteome</keyword>
<reference evidence="4" key="1">
    <citation type="journal article" date="2020" name="Stud. Mycol.">
        <title>101 Dothideomycetes genomes: a test case for predicting lifestyles and emergence of pathogens.</title>
        <authorList>
            <person name="Haridas S."/>
            <person name="Albert R."/>
            <person name="Binder M."/>
            <person name="Bloem J."/>
            <person name="Labutti K."/>
            <person name="Salamov A."/>
            <person name="Andreopoulos B."/>
            <person name="Baker S."/>
            <person name="Barry K."/>
            <person name="Bills G."/>
            <person name="Bluhm B."/>
            <person name="Cannon C."/>
            <person name="Castanera R."/>
            <person name="Culley D."/>
            <person name="Daum C."/>
            <person name="Ezra D."/>
            <person name="Gonzalez J."/>
            <person name="Henrissat B."/>
            <person name="Kuo A."/>
            <person name="Liang C."/>
            <person name="Lipzen A."/>
            <person name="Lutzoni F."/>
            <person name="Magnuson J."/>
            <person name="Mondo S."/>
            <person name="Nolan M."/>
            <person name="Ohm R."/>
            <person name="Pangilinan J."/>
            <person name="Park H.-J."/>
            <person name="Ramirez L."/>
            <person name="Alfaro M."/>
            <person name="Sun H."/>
            <person name="Tritt A."/>
            <person name="Yoshinaga Y."/>
            <person name="Zwiers L.-H."/>
            <person name="Turgeon B."/>
            <person name="Goodwin S."/>
            <person name="Spatafora J."/>
            <person name="Crous P."/>
            <person name="Grigoriev I."/>
        </authorList>
    </citation>
    <scope>NUCLEOTIDE SEQUENCE</scope>
    <source>
        <strain evidence="4">CBS 675.92</strain>
    </source>
</reference>
<feature type="region of interest" description="Disordered" evidence="3">
    <location>
        <begin position="221"/>
        <end position="240"/>
    </location>
</feature>
<feature type="region of interest" description="Disordered" evidence="3">
    <location>
        <begin position="1"/>
        <end position="26"/>
    </location>
</feature>
<dbReference type="Proteomes" id="UP000800035">
    <property type="component" value="Unassembled WGS sequence"/>
</dbReference>
<dbReference type="InterPro" id="IPR008555">
    <property type="entry name" value="SIKE"/>
</dbReference>
<proteinExistence type="inferred from homology"/>
<feature type="compositionally biased region" description="Gly residues" evidence="3">
    <location>
        <begin position="1"/>
        <end position="19"/>
    </location>
</feature>
<evidence type="ECO:0000256" key="1">
    <source>
        <dbReference type="ARBA" id="ARBA00005537"/>
    </source>
</evidence>
<organism evidence="4 5">
    <name type="scientific">Byssothecium circinans</name>
    <dbReference type="NCBI Taxonomy" id="147558"/>
    <lineage>
        <taxon>Eukaryota</taxon>
        <taxon>Fungi</taxon>
        <taxon>Dikarya</taxon>
        <taxon>Ascomycota</taxon>
        <taxon>Pezizomycotina</taxon>
        <taxon>Dothideomycetes</taxon>
        <taxon>Pleosporomycetidae</taxon>
        <taxon>Pleosporales</taxon>
        <taxon>Massarineae</taxon>
        <taxon>Massarinaceae</taxon>
        <taxon>Byssothecium</taxon>
    </lineage>
</organism>
<evidence type="ECO:0000313" key="4">
    <source>
        <dbReference type="EMBL" id="KAF1951173.1"/>
    </source>
</evidence>
<feature type="compositionally biased region" description="Acidic residues" evidence="3">
    <location>
        <begin position="225"/>
        <end position="240"/>
    </location>
</feature>
<dbReference type="PANTHER" id="PTHR39472">
    <property type="entry name" value="EXPRESSED PROTEIN"/>
    <property type="match status" value="1"/>
</dbReference>
<dbReference type="Pfam" id="PF05769">
    <property type="entry name" value="SIKE"/>
    <property type="match status" value="1"/>
</dbReference>
<name>A0A6A5TEF7_9PLEO</name>
<evidence type="ECO:0000256" key="3">
    <source>
        <dbReference type="SAM" id="MobiDB-lite"/>
    </source>
</evidence>
<comment type="similarity">
    <text evidence="1">Belongs to the SIKE family.</text>
</comment>
<dbReference type="SUPFAM" id="SSF58100">
    <property type="entry name" value="Bacterial hemolysins"/>
    <property type="match status" value="1"/>
</dbReference>
<gene>
    <name evidence="4" type="ORF">CC80DRAFT_425191</name>
</gene>
<accession>A0A6A5TEF7</accession>
<sequence length="240" mass="26004">MGGGNGGGPPQTNGSGGGIPMVNGLPSGGQQTDMNYLWSVVQQLSQVLEENRAQTVGIVNGVQAIQQRAAEEGGVVGGVGMREVNGELNAATRAAELSNLQSQLSSAQTTISSLTSSNTQLTSLLTDYENALTLLLEKLRPYAYTQTQAILSLHKHYQGLLDTERNTSMQLRLEHAEWQAGLGRVAEYARGALKGHAESEMGLLREVKELKEENRVLRRLVGWEEKEEEDSSDEEEADRP</sequence>
<dbReference type="EMBL" id="ML977019">
    <property type="protein sequence ID" value="KAF1951173.1"/>
    <property type="molecule type" value="Genomic_DNA"/>
</dbReference>
<dbReference type="OrthoDB" id="21214at2759"/>
<protein>
    <submittedName>
        <fullName evidence="4">Uncharacterized protein</fullName>
    </submittedName>
</protein>
<keyword evidence="2" id="KW-0175">Coiled coil</keyword>
<evidence type="ECO:0000256" key="2">
    <source>
        <dbReference type="ARBA" id="ARBA00023054"/>
    </source>
</evidence>
<dbReference type="AlphaFoldDB" id="A0A6A5TEF7"/>
<evidence type="ECO:0000313" key="5">
    <source>
        <dbReference type="Proteomes" id="UP000800035"/>
    </source>
</evidence>